<proteinExistence type="predicted"/>
<dbReference type="GO" id="GO:0005509">
    <property type="term" value="F:calcium ion binding"/>
    <property type="evidence" value="ECO:0007669"/>
    <property type="project" value="TreeGrafter"/>
</dbReference>
<evidence type="ECO:0000256" key="2">
    <source>
        <dbReference type="ARBA" id="ARBA00022837"/>
    </source>
</evidence>
<dbReference type="Proteomes" id="UP000646827">
    <property type="component" value="Unassembled WGS sequence"/>
</dbReference>
<dbReference type="PANTHER" id="PTHR45911">
    <property type="entry name" value="C2 DOMAIN-CONTAINING PROTEIN"/>
    <property type="match status" value="1"/>
</dbReference>
<dbReference type="EMBL" id="JAEPRB010000227">
    <property type="protein sequence ID" value="KAG2218489.1"/>
    <property type="molecule type" value="Genomic_DNA"/>
</dbReference>
<gene>
    <name evidence="4" type="ORF">INT45_011670</name>
</gene>
<dbReference type="SUPFAM" id="SSF49562">
    <property type="entry name" value="C2 domain (Calcium/lipid-binding domain, CaLB)"/>
    <property type="match status" value="1"/>
</dbReference>
<protein>
    <recommendedName>
        <fullName evidence="3">C2 domain-containing protein</fullName>
    </recommendedName>
</protein>
<evidence type="ECO:0000256" key="1">
    <source>
        <dbReference type="ARBA" id="ARBA00022723"/>
    </source>
</evidence>
<evidence type="ECO:0000259" key="3">
    <source>
        <dbReference type="PROSITE" id="PS50004"/>
    </source>
</evidence>
<dbReference type="PANTHER" id="PTHR45911:SF4">
    <property type="entry name" value="MULTIPLE C2 AND TRANSMEMBRANE DOMAIN-CONTAINING PROTEIN"/>
    <property type="match status" value="1"/>
</dbReference>
<sequence>MLSSRSNPKGVLSVTVVEAKGLKNEDLIGHNDAFVELWIDKEYKQKTAVQKNAEEPNWDETFTFNIEEGSKVHKIYFKVLDKDKLDTEKIGDADFDFDAALNGEVIDEWVKLPAHLGLSDHGEVHFRVSFEAQ</sequence>
<dbReference type="Pfam" id="PF00168">
    <property type="entry name" value="C2"/>
    <property type="match status" value="1"/>
</dbReference>
<dbReference type="Gene3D" id="2.60.40.150">
    <property type="entry name" value="C2 domain"/>
    <property type="match status" value="1"/>
</dbReference>
<dbReference type="GO" id="GO:0016020">
    <property type="term" value="C:membrane"/>
    <property type="evidence" value="ECO:0007669"/>
    <property type="project" value="TreeGrafter"/>
</dbReference>
<reference evidence="4 5" key="1">
    <citation type="submission" date="2020-12" db="EMBL/GenBank/DDBJ databases">
        <title>Metabolic potential, ecology and presence of endohyphal bacteria is reflected in genomic diversity of Mucoromycotina.</title>
        <authorList>
            <person name="Muszewska A."/>
            <person name="Okrasinska A."/>
            <person name="Steczkiewicz K."/>
            <person name="Drgas O."/>
            <person name="Orlowska M."/>
            <person name="Perlinska-Lenart U."/>
            <person name="Aleksandrzak-Piekarczyk T."/>
            <person name="Szatraj K."/>
            <person name="Zielenkiewicz U."/>
            <person name="Pilsyk S."/>
            <person name="Malc E."/>
            <person name="Mieczkowski P."/>
            <person name="Kruszewska J.S."/>
            <person name="Biernat P."/>
            <person name="Pawlowska J."/>
        </authorList>
    </citation>
    <scope>NUCLEOTIDE SEQUENCE [LARGE SCALE GENOMIC DNA]</scope>
    <source>
        <strain evidence="4 5">CBS 142.35</strain>
    </source>
</reference>
<keyword evidence="5" id="KW-1185">Reference proteome</keyword>
<dbReference type="InterPro" id="IPR035892">
    <property type="entry name" value="C2_domain_sf"/>
</dbReference>
<dbReference type="CDD" id="cd00030">
    <property type="entry name" value="C2"/>
    <property type="match status" value="1"/>
</dbReference>
<feature type="domain" description="C2" evidence="3">
    <location>
        <begin position="1"/>
        <end position="110"/>
    </location>
</feature>
<dbReference type="PROSITE" id="PS50004">
    <property type="entry name" value="C2"/>
    <property type="match status" value="1"/>
</dbReference>
<comment type="caution">
    <text evidence="4">The sequence shown here is derived from an EMBL/GenBank/DDBJ whole genome shotgun (WGS) entry which is preliminary data.</text>
</comment>
<accession>A0A8H7RVE0</accession>
<dbReference type="SMART" id="SM00239">
    <property type="entry name" value="C2"/>
    <property type="match status" value="1"/>
</dbReference>
<keyword evidence="1" id="KW-0479">Metal-binding</keyword>
<evidence type="ECO:0000313" key="5">
    <source>
        <dbReference type="Proteomes" id="UP000646827"/>
    </source>
</evidence>
<evidence type="ECO:0000313" key="4">
    <source>
        <dbReference type="EMBL" id="KAG2218489.1"/>
    </source>
</evidence>
<dbReference type="AlphaFoldDB" id="A0A8H7RVE0"/>
<keyword evidence="2" id="KW-0106">Calcium</keyword>
<dbReference type="OrthoDB" id="270970at2759"/>
<organism evidence="4 5">
    <name type="scientific">Circinella minor</name>
    <dbReference type="NCBI Taxonomy" id="1195481"/>
    <lineage>
        <taxon>Eukaryota</taxon>
        <taxon>Fungi</taxon>
        <taxon>Fungi incertae sedis</taxon>
        <taxon>Mucoromycota</taxon>
        <taxon>Mucoromycotina</taxon>
        <taxon>Mucoromycetes</taxon>
        <taxon>Mucorales</taxon>
        <taxon>Lichtheimiaceae</taxon>
        <taxon>Circinella</taxon>
    </lineage>
</organism>
<name>A0A8H7RVE0_9FUNG</name>
<dbReference type="InterPro" id="IPR000008">
    <property type="entry name" value="C2_dom"/>
</dbReference>